<dbReference type="InterPro" id="IPR029044">
    <property type="entry name" value="Nucleotide-diphossugar_trans"/>
</dbReference>
<evidence type="ECO:0000313" key="2">
    <source>
        <dbReference type="EMBL" id="QHU18515.1"/>
    </source>
</evidence>
<evidence type="ECO:0000259" key="1">
    <source>
        <dbReference type="Pfam" id="PF00535"/>
    </source>
</evidence>
<dbReference type="EMBL" id="MN740936">
    <property type="protein sequence ID" value="QHU18515.1"/>
    <property type="molecule type" value="Genomic_DNA"/>
</dbReference>
<protein>
    <recommendedName>
        <fullName evidence="1">Glycosyltransferase 2-like domain-containing protein</fullName>
    </recommendedName>
</protein>
<dbReference type="GO" id="GO:0016758">
    <property type="term" value="F:hexosyltransferase activity"/>
    <property type="evidence" value="ECO:0007669"/>
    <property type="project" value="UniProtKB-ARBA"/>
</dbReference>
<accession>A0A6C0KKL9</accession>
<dbReference type="CDD" id="cd00761">
    <property type="entry name" value="Glyco_tranf_GTA_type"/>
    <property type="match status" value="1"/>
</dbReference>
<feature type="domain" description="Glycosyltransferase 2-like" evidence="1">
    <location>
        <begin position="387"/>
        <end position="499"/>
    </location>
</feature>
<dbReference type="InterPro" id="IPR001173">
    <property type="entry name" value="Glyco_trans_2-like"/>
</dbReference>
<reference evidence="2" key="1">
    <citation type="journal article" date="2020" name="Nature">
        <title>Giant virus diversity and host interactions through global metagenomics.</title>
        <authorList>
            <person name="Schulz F."/>
            <person name="Roux S."/>
            <person name="Paez-Espino D."/>
            <person name="Jungbluth S."/>
            <person name="Walsh D.A."/>
            <person name="Denef V.J."/>
            <person name="McMahon K.D."/>
            <person name="Konstantinidis K.T."/>
            <person name="Eloe-Fadrosh E.A."/>
            <person name="Kyrpides N.C."/>
            <person name="Woyke T."/>
        </authorList>
    </citation>
    <scope>NUCLEOTIDE SEQUENCE</scope>
    <source>
        <strain evidence="2">GVMAG-S-3300013006-158</strain>
    </source>
</reference>
<organism evidence="2">
    <name type="scientific">viral metagenome</name>
    <dbReference type="NCBI Taxonomy" id="1070528"/>
    <lineage>
        <taxon>unclassified sequences</taxon>
        <taxon>metagenomes</taxon>
        <taxon>organismal metagenomes</taxon>
    </lineage>
</organism>
<dbReference type="AlphaFoldDB" id="A0A6C0KKL9"/>
<dbReference type="PANTHER" id="PTHR22916">
    <property type="entry name" value="GLYCOSYLTRANSFERASE"/>
    <property type="match status" value="1"/>
</dbReference>
<proteinExistence type="predicted"/>
<dbReference type="SUPFAM" id="SSF53448">
    <property type="entry name" value="Nucleotide-diphospho-sugar transferases"/>
    <property type="match status" value="1"/>
</dbReference>
<dbReference type="Gene3D" id="3.90.550.10">
    <property type="entry name" value="Spore Coat Polysaccharide Biosynthesis Protein SpsA, Chain A"/>
    <property type="match status" value="1"/>
</dbReference>
<dbReference type="Pfam" id="PF00535">
    <property type="entry name" value="Glycos_transf_2"/>
    <property type="match status" value="1"/>
</dbReference>
<name>A0A6C0KKL9_9ZZZZ</name>
<sequence>MNHIQYMGPLSVHIIYNKTNTFGLQEDARMIDYILQNVSTPLGCTIGHSKHVDMREPLSHCDIQFHLEIPVFSAIPWAHTNILLVNPEQWSFAYDDYVHAFDALLFRDPFSAEQFREELEKKGLRHDHIHVIPWCSSWQGTDHANGANRDSRDSRDSRAVDFGFVSFLAGSTSKFEYMKKILPVWKETDPALRIYTTRHDFAEELKKTTSVSNVVVKCEELDRSSHQRLMTLYRGHMVCSQGEAFGYAAASAEVTGAFTIMNALPCLTYQYVQPEQSEQFEQSEQSEGIAWLSNTYEASNKVRYSIAKPTDQLRSELDQAFERFRHCDVASIRSSRQAMASQRFTQTCSSFLPVLKKIHSLVEERRPKKGVFHCPPILNIADCPPISIITPTYNRKGLIDIAFHNLLATDYPHNKIEWIVIEDNETSAYLASDKIVSFQIQVPKITIKYIPIEGRMTIGEKRNHAIEKASHDIILFMDDDDHYPITSFRRRVAWLLHGTKAGQTGKAMITCCTTLALYDLQRGVSAVNVPPFDIPLSQRISEATLTFHKSAWVERRFPNVSLAEGEDWIRGREHQVLEIPPQQIIVAFSHGKNQSSRRIPAADLQPACFWGFPKEYLIFIHKLAGVEVEEDQKKQD</sequence>
<dbReference type="PANTHER" id="PTHR22916:SF3">
    <property type="entry name" value="UDP-GLCNAC:BETAGAL BETA-1,3-N-ACETYLGLUCOSAMINYLTRANSFERASE-LIKE PROTEIN 1"/>
    <property type="match status" value="1"/>
</dbReference>